<organism evidence="5 6">
    <name type="scientific">Deinococcus oregonensis</name>
    <dbReference type="NCBI Taxonomy" id="1805970"/>
    <lineage>
        <taxon>Bacteria</taxon>
        <taxon>Thermotogati</taxon>
        <taxon>Deinococcota</taxon>
        <taxon>Deinococci</taxon>
        <taxon>Deinococcales</taxon>
        <taxon>Deinococcaceae</taxon>
        <taxon>Deinococcus</taxon>
    </lineage>
</organism>
<evidence type="ECO:0000256" key="3">
    <source>
        <dbReference type="RuleBase" id="RU003476"/>
    </source>
</evidence>
<dbReference type="InterPro" id="IPR000086">
    <property type="entry name" value="NUDIX_hydrolase_dom"/>
</dbReference>
<dbReference type="PRINTS" id="PR00502">
    <property type="entry name" value="NUDIXFAMILY"/>
</dbReference>
<dbReference type="InterPro" id="IPR020084">
    <property type="entry name" value="NUDIX_hydrolase_CS"/>
</dbReference>
<evidence type="ECO:0000256" key="1">
    <source>
        <dbReference type="ARBA" id="ARBA00001946"/>
    </source>
</evidence>
<dbReference type="PANTHER" id="PTHR43046:SF14">
    <property type="entry name" value="MUTT_NUDIX FAMILY PROTEIN"/>
    <property type="match status" value="1"/>
</dbReference>
<dbReference type="PROSITE" id="PS51462">
    <property type="entry name" value="NUDIX"/>
    <property type="match status" value="1"/>
</dbReference>
<dbReference type="SUPFAM" id="SSF55811">
    <property type="entry name" value="Nudix"/>
    <property type="match status" value="1"/>
</dbReference>
<protein>
    <submittedName>
        <fullName evidence="5">NUDIX hydrolase</fullName>
    </submittedName>
</protein>
<sequence>MTAQSEPRLDLDVHLGAIRLSARAAILVVRDHHILLNRFDGATFWFTPGGRIGVGESSEQAARREFSEETGAALGELRLALVAEIFGQMNGQGIHFLEFYYVATEIPELPSGGFPNATDQGVSFDWFPLDSIQELDIQPPLLAQMLPSLLASSEVQHVVHQRQ</sequence>
<dbReference type="Gene3D" id="3.90.79.10">
    <property type="entry name" value="Nucleoside Triphosphate Pyrophosphohydrolase"/>
    <property type="match status" value="1"/>
</dbReference>
<dbReference type="InterPro" id="IPR015797">
    <property type="entry name" value="NUDIX_hydrolase-like_dom_sf"/>
</dbReference>
<reference evidence="5 6" key="1">
    <citation type="submission" date="2024-09" db="EMBL/GenBank/DDBJ databases">
        <authorList>
            <person name="Sun Q."/>
            <person name="Mori K."/>
        </authorList>
    </citation>
    <scope>NUCLEOTIDE SEQUENCE [LARGE SCALE GENOMIC DNA]</scope>
    <source>
        <strain evidence="5 6">JCM 13503</strain>
    </source>
</reference>
<dbReference type="Proteomes" id="UP001589733">
    <property type="component" value="Unassembled WGS sequence"/>
</dbReference>
<comment type="caution">
    <text evidence="5">The sequence shown here is derived from an EMBL/GenBank/DDBJ whole genome shotgun (WGS) entry which is preliminary data.</text>
</comment>
<evidence type="ECO:0000313" key="6">
    <source>
        <dbReference type="Proteomes" id="UP001589733"/>
    </source>
</evidence>
<name>A0ABV6AXI4_9DEIO</name>
<accession>A0ABV6AXI4</accession>
<evidence type="ECO:0000259" key="4">
    <source>
        <dbReference type="PROSITE" id="PS51462"/>
    </source>
</evidence>
<dbReference type="RefSeq" id="WP_380008702.1">
    <property type="nucleotide sequence ID" value="NZ_JBHLYR010000031.1"/>
</dbReference>
<evidence type="ECO:0000313" key="5">
    <source>
        <dbReference type="EMBL" id="MFB9992223.1"/>
    </source>
</evidence>
<dbReference type="InterPro" id="IPR020476">
    <property type="entry name" value="Nudix_hydrolase"/>
</dbReference>
<dbReference type="PROSITE" id="PS00893">
    <property type="entry name" value="NUDIX_BOX"/>
    <property type="match status" value="1"/>
</dbReference>
<proteinExistence type="inferred from homology"/>
<keyword evidence="2 3" id="KW-0378">Hydrolase</keyword>
<comment type="cofactor">
    <cofactor evidence="1">
        <name>Mg(2+)</name>
        <dbReference type="ChEBI" id="CHEBI:18420"/>
    </cofactor>
</comment>
<gene>
    <name evidence="5" type="ORF">ACFFLM_09645</name>
</gene>
<dbReference type="PANTHER" id="PTHR43046">
    <property type="entry name" value="GDP-MANNOSE MANNOSYL HYDROLASE"/>
    <property type="match status" value="1"/>
</dbReference>
<dbReference type="EMBL" id="JBHLYR010000031">
    <property type="protein sequence ID" value="MFB9992223.1"/>
    <property type="molecule type" value="Genomic_DNA"/>
</dbReference>
<evidence type="ECO:0000256" key="2">
    <source>
        <dbReference type="ARBA" id="ARBA00022801"/>
    </source>
</evidence>
<comment type="similarity">
    <text evidence="3">Belongs to the Nudix hydrolase family.</text>
</comment>
<dbReference type="CDD" id="cd04688">
    <property type="entry name" value="NUDIX_Hydrolase"/>
    <property type="match status" value="1"/>
</dbReference>
<keyword evidence="6" id="KW-1185">Reference proteome</keyword>
<dbReference type="GO" id="GO:0016787">
    <property type="term" value="F:hydrolase activity"/>
    <property type="evidence" value="ECO:0007669"/>
    <property type="project" value="UniProtKB-KW"/>
</dbReference>
<feature type="domain" description="Nudix hydrolase" evidence="4">
    <location>
        <begin position="18"/>
        <end position="150"/>
    </location>
</feature>
<dbReference type="Pfam" id="PF00293">
    <property type="entry name" value="NUDIX"/>
    <property type="match status" value="1"/>
</dbReference>